<keyword evidence="1" id="KW-1133">Transmembrane helix</keyword>
<dbReference type="InterPro" id="IPR000160">
    <property type="entry name" value="GGDEF_dom"/>
</dbReference>
<dbReference type="InterPro" id="IPR043128">
    <property type="entry name" value="Rev_trsase/Diguanyl_cyclase"/>
</dbReference>
<protein>
    <submittedName>
        <fullName evidence="3">Putative diguanylate cyclase YfiN</fullName>
        <ecNumber evidence="3">2.7.7.65</ecNumber>
    </submittedName>
</protein>
<keyword evidence="3" id="KW-0548">Nucleotidyltransferase</keyword>
<gene>
    <name evidence="3" type="primary">yfiN</name>
    <name evidence="3" type="ORF">ABG79_00096</name>
</gene>
<dbReference type="SUPFAM" id="SSF55073">
    <property type="entry name" value="Nucleotide cyclase"/>
    <property type="match status" value="1"/>
</dbReference>
<evidence type="ECO:0000259" key="2">
    <source>
        <dbReference type="PROSITE" id="PS50887"/>
    </source>
</evidence>
<dbReference type="GO" id="GO:0052621">
    <property type="term" value="F:diguanylate cyclase activity"/>
    <property type="evidence" value="ECO:0007669"/>
    <property type="project" value="UniProtKB-EC"/>
</dbReference>
<feature type="transmembrane region" description="Helical" evidence="1">
    <location>
        <begin position="72"/>
        <end position="97"/>
    </location>
</feature>
<dbReference type="Pfam" id="PF00990">
    <property type="entry name" value="GGDEF"/>
    <property type="match status" value="1"/>
</dbReference>
<accession>A0A0R3JWJ7</accession>
<dbReference type="NCBIfam" id="TIGR00254">
    <property type="entry name" value="GGDEF"/>
    <property type="match status" value="1"/>
</dbReference>
<dbReference type="OrthoDB" id="9805474at2"/>
<dbReference type="AlphaFoldDB" id="A0A0R3JWJ7"/>
<reference evidence="3 4" key="1">
    <citation type="submission" date="2015-09" db="EMBL/GenBank/DDBJ databases">
        <title>Draft genome sequence of a Caloramator mitchellensis, a moderate thermophile from the Great Artesian Basin of Australia.</title>
        <authorList>
            <person name="Patel B.K."/>
        </authorList>
    </citation>
    <scope>NUCLEOTIDE SEQUENCE [LARGE SCALE GENOMIC DNA]</scope>
    <source>
        <strain evidence="3 4">VF08</strain>
    </source>
</reference>
<dbReference type="PANTHER" id="PTHR45138">
    <property type="entry name" value="REGULATORY COMPONENTS OF SENSORY TRANSDUCTION SYSTEM"/>
    <property type="match status" value="1"/>
</dbReference>
<keyword evidence="1" id="KW-0812">Transmembrane</keyword>
<feature type="transmembrane region" description="Helical" evidence="1">
    <location>
        <begin position="180"/>
        <end position="199"/>
    </location>
</feature>
<dbReference type="PROSITE" id="PS50887">
    <property type="entry name" value="GGDEF"/>
    <property type="match status" value="1"/>
</dbReference>
<feature type="transmembrane region" description="Helical" evidence="1">
    <location>
        <begin position="33"/>
        <end position="52"/>
    </location>
</feature>
<keyword evidence="1" id="KW-0472">Membrane</keyword>
<evidence type="ECO:0000313" key="3">
    <source>
        <dbReference type="EMBL" id="KRQ87931.1"/>
    </source>
</evidence>
<name>A0A0R3JWJ7_CALMK</name>
<proteinExistence type="predicted"/>
<dbReference type="InterPro" id="IPR050469">
    <property type="entry name" value="Diguanylate_Cyclase"/>
</dbReference>
<dbReference type="CDD" id="cd01949">
    <property type="entry name" value="GGDEF"/>
    <property type="match status" value="1"/>
</dbReference>
<feature type="transmembrane region" description="Helical" evidence="1">
    <location>
        <begin position="109"/>
        <end position="127"/>
    </location>
</feature>
<sequence>MKVSKKLFKPYLYLIFTLGTAISIYYVANIKSYAFPLVSIFFMMVTVISEVFDYDGEANDDELSFSLSISNIFFLILMFNAIIAITSNIIAFLIKGLKLKMEGRYNKILNIKTMFNISQTTIIIFITEFLSKKLDIDLISSRDILKLAILILIFDVLNRLIVSLVISFHSGKLFLEAFKFKMFILYNYYSIILTFALIFSYKGYGLLGATIVYLMYIPFQIVTFRYTKLKEKERELFKDRLSGAYNYRYLEALINSKISKKEQFAICMMDFNNLKYINDNFGHVTGNQLIEFFAKVVNSAIDRNTVFCRYGGDEFCLIHSDYDELKLFINSINELLKTRFIETNGTKIYTSVSSGLYKYTGEEVDFNFIIDKVDRAMYKSKHKKGSEIVEAF</sequence>
<dbReference type="Proteomes" id="UP000052015">
    <property type="component" value="Unassembled WGS sequence"/>
</dbReference>
<feature type="transmembrane region" description="Helical" evidence="1">
    <location>
        <begin position="147"/>
        <end position="168"/>
    </location>
</feature>
<dbReference type="Gene3D" id="3.30.70.270">
    <property type="match status" value="1"/>
</dbReference>
<dbReference type="PANTHER" id="PTHR45138:SF9">
    <property type="entry name" value="DIGUANYLATE CYCLASE DGCM-RELATED"/>
    <property type="match status" value="1"/>
</dbReference>
<organism evidence="3 4">
    <name type="scientific">Caloramator mitchellensis</name>
    <dbReference type="NCBI Taxonomy" id="908809"/>
    <lineage>
        <taxon>Bacteria</taxon>
        <taxon>Bacillati</taxon>
        <taxon>Bacillota</taxon>
        <taxon>Clostridia</taxon>
        <taxon>Eubacteriales</taxon>
        <taxon>Clostridiaceae</taxon>
        <taxon>Caloramator</taxon>
    </lineage>
</organism>
<comment type="caution">
    <text evidence="3">The sequence shown here is derived from an EMBL/GenBank/DDBJ whole genome shotgun (WGS) entry which is preliminary data.</text>
</comment>
<dbReference type="EC" id="2.7.7.65" evidence="3"/>
<dbReference type="EMBL" id="LKHP01000001">
    <property type="protein sequence ID" value="KRQ87931.1"/>
    <property type="molecule type" value="Genomic_DNA"/>
</dbReference>
<keyword evidence="4" id="KW-1185">Reference proteome</keyword>
<feature type="domain" description="GGDEF" evidence="2">
    <location>
        <begin position="262"/>
        <end position="392"/>
    </location>
</feature>
<feature type="transmembrane region" description="Helical" evidence="1">
    <location>
        <begin position="12"/>
        <end position="28"/>
    </location>
</feature>
<dbReference type="InterPro" id="IPR029787">
    <property type="entry name" value="Nucleotide_cyclase"/>
</dbReference>
<dbReference type="SMART" id="SM00267">
    <property type="entry name" value="GGDEF"/>
    <property type="match status" value="1"/>
</dbReference>
<feature type="transmembrane region" description="Helical" evidence="1">
    <location>
        <begin position="205"/>
        <end position="224"/>
    </location>
</feature>
<keyword evidence="3" id="KW-0808">Transferase</keyword>
<dbReference type="STRING" id="908809.ABG79_00096"/>
<evidence type="ECO:0000256" key="1">
    <source>
        <dbReference type="SAM" id="Phobius"/>
    </source>
</evidence>
<evidence type="ECO:0000313" key="4">
    <source>
        <dbReference type="Proteomes" id="UP000052015"/>
    </source>
</evidence>